<dbReference type="GO" id="GO:0003676">
    <property type="term" value="F:nucleic acid binding"/>
    <property type="evidence" value="ECO:0007669"/>
    <property type="project" value="InterPro"/>
</dbReference>
<dbReference type="AlphaFoldDB" id="A0A0C2MI19"/>
<evidence type="ECO:0000313" key="3">
    <source>
        <dbReference type="Proteomes" id="UP000031668"/>
    </source>
</evidence>
<sequence>MYKLVRLVPLARNTPENIETRFVYGIPFSTTDVIYVDETDFNLHIRRSYGRSQRGKRASITVANSRGRNISVCAAMNVAGVLNYRSIVASYNKTEFVQFLA</sequence>
<evidence type="ECO:0000259" key="1">
    <source>
        <dbReference type="Pfam" id="PF13358"/>
    </source>
</evidence>
<name>A0A0C2MI19_THEKT</name>
<proteinExistence type="predicted"/>
<dbReference type="Proteomes" id="UP000031668">
    <property type="component" value="Unassembled WGS sequence"/>
</dbReference>
<reference evidence="2 3" key="1">
    <citation type="journal article" date="2014" name="Genome Biol. Evol.">
        <title>The genome of the myxosporean Thelohanellus kitauei shows adaptations to nutrient acquisition within its fish host.</title>
        <authorList>
            <person name="Yang Y."/>
            <person name="Xiong J."/>
            <person name="Zhou Z."/>
            <person name="Huo F."/>
            <person name="Miao W."/>
            <person name="Ran C."/>
            <person name="Liu Y."/>
            <person name="Zhang J."/>
            <person name="Feng J."/>
            <person name="Wang M."/>
            <person name="Wang M."/>
            <person name="Wang L."/>
            <person name="Yao B."/>
        </authorList>
    </citation>
    <scope>NUCLEOTIDE SEQUENCE [LARGE SCALE GENOMIC DNA]</scope>
    <source>
        <strain evidence="2">Wuqing</strain>
    </source>
</reference>
<gene>
    <name evidence="2" type="ORF">RF11_09327</name>
</gene>
<accession>A0A0C2MI19</accession>
<dbReference type="Gene3D" id="3.30.420.10">
    <property type="entry name" value="Ribonuclease H-like superfamily/Ribonuclease H"/>
    <property type="match status" value="1"/>
</dbReference>
<dbReference type="InterPro" id="IPR038717">
    <property type="entry name" value="Tc1-like_DDE_dom"/>
</dbReference>
<feature type="domain" description="Tc1-like transposase DDE" evidence="1">
    <location>
        <begin position="32"/>
        <end position="100"/>
    </location>
</feature>
<keyword evidence="3" id="KW-1185">Reference proteome</keyword>
<dbReference type="Pfam" id="PF13358">
    <property type="entry name" value="DDE_3"/>
    <property type="match status" value="1"/>
</dbReference>
<evidence type="ECO:0000313" key="2">
    <source>
        <dbReference type="EMBL" id="KII66736.1"/>
    </source>
</evidence>
<dbReference type="OrthoDB" id="7976214at2759"/>
<comment type="caution">
    <text evidence="2">The sequence shown here is derived from an EMBL/GenBank/DDBJ whole genome shotgun (WGS) entry which is preliminary data.</text>
</comment>
<dbReference type="EMBL" id="JWZT01003455">
    <property type="protein sequence ID" value="KII66736.1"/>
    <property type="molecule type" value="Genomic_DNA"/>
</dbReference>
<dbReference type="InterPro" id="IPR036397">
    <property type="entry name" value="RNaseH_sf"/>
</dbReference>
<protein>
    <recommendedName>
        <fullName evidence="1">Tc1-like transposase DDE domain-containing protein</fullName>
    </recommendedName>
</protein>
<organism evidence="2 3">
    <name type="scientific">Thelohanellus kitauei</name>
    <name type="common">Myxosporean</name>
    <dbReference type="NCBI Taxonomy" id="669202"/>
    <lineage>
        <taxon>Eukaryota</taxon>
        <taxon>Metazoa</taxon>
        <taxon>Cnidaria</taxon>
        <taxon>Myxozoa</taxon>
        <taxon>Myxosporea</taxon>
        <taxon>Bivalvulida</taxon>
        <taxon>Platysporina</taxon>
        <taxon>Myxobolidae</taxon>
        <taxon>Thelohanellus</taxon>
    </lineage>
</organism>